<dbReference type="Gene3D" id="3.40.50.12370">
    <property type="match status" value="1"/>
</dbReference>
<evidence type="ECO:0000313" key="4">
    <source>
        <dbReference type="Proteomes" id="UP000658127"/>
    </source>
</evidence>
<dbReference type="EMBL" id="BMNE01000003">
    <property type="protein sequence ID" value="GGN81075.1"/>
    <property type="molecule type" value="Genomic_DNA"/>
</dbReference>
<evidence type="ECO:0000256" key="1">
    <source>
        <dbReference type="SAM" id="MobiDB-lite"/>
    </source>
</evidence>
<name>A0ABQ2KES2_9NOCA</name>
<evidence type="ECO:0000313" key="3">
    <source>
        <dbReference type="EMBL" id="GGN81075.1"/>
    </source>
</evidence>
<proteinExistence type="predicted"/>
<dbReference type="Proteomes" id="UP000658127">
    <property type="component" value="Unassembled WGS sequence"/>
</dbReference>
<comment type="caution">
    <text evidence="3">The sequence shown here is derived from an EMBL/GenBank/DDBJ whole genome shotgun (WGS) entry which is preliminary data.</text>
</comment>
<protein>
    <recommendedName>
        <fullName evidence="2">UspA domain-containing protein</fullName>
    </recommendedName>
</protein>
<feature type="compositionally biased region" description="Basic and acidic residues" evidence="1">
    <location>
        <begin position="143"/>
        <end position="154"/>
    </location>
</feature>
<gene>
    <name evidence="3" type="ORF">GCM10011610_31090</name>
</gene>
<evidence type="ECO:0000259" key="2">
    <source>
        <dbReference type="Pfam" id="PF00582"/>
    </source>
</evidence>
<organism evidence="3 4">
    <name type="scientific">Nocardia rhizosphaerihabitans</name>
    <dbReference type="NCBI Taxonomy" id="1691570"/>
    <lineage>
        <taxon>Bacteria</taxon>
        <taxon>Bacillati</taxon>
        <taxon>Actinomycetota</taxon>
        <taxon>Actinomycetes</taxon>
        <taxon>Mycobacteriales</taxon>
        <taxon>Nocardiaceae</taxon>
        <taxon>Nocardia</taxon>
    </lineage>
</organism>
<reference evidence="4" key="1">
    <citation type="journal article" date="2019" name="Int. J. Syst. Evol. Microbiol.">
        <title>The Global Catalogue of Microorganisms (GCM) 10K type strain sequencing project: providing services to taxonomists for standard genome sequencing and annotation.</title>
        <authorList>
            <consortium name="The Broad Institute Genomics Platform"/>
            <consortium name="The Broad Institute Genome Sequencing Center for Infectious Disease"/>
            <person name="Wu L."/>
            <person name="Ma J."/>
        </authorList>
    </citation>
    <scope>NUCLEOTIDE SEQUENCE [LARGE SCALE GENOMIC DNA]</scope>
    <source>
        <strain evidence="4">CGMCC 4.7329</strain>
    </source>
</reference>
<dbReference type="InterPro" id="IPR006016">
    <property type="entry name" value="UspA"/>
</dbReference>
<keyword evidence="4" id="KW-1185">Reference proteome</keyword>
<feature type="compositionally biased region" description="Basic residues" evidence="1">
    <location>
        <begin position="155"/>
        <end position="164"/>
    </location>
</feature>
<feature type="region of interest" description="Disordered" evidence="1">
    <location>
        <begin position="142"/>
        <end position="164"/>
    </location>
</feature>
<accession>A0ABQ2KES2</accession>
<dbReference type="Pfam" id="PF00582">
    <property type="entry name" value="Usp"/>
    <property type="match status" value="1"/>
</dbReference>
<dbReference type="RefSeq" id="WP_373291717.1">
    <property type="nucleotide sequence ID" value="NZ_BMNE01000003.1"/>
</dbReference>
<feature type="domain" description="UspA" evidence="2">
    <location>
        <begin position="8"/>
        <end position="106"/>
    </location>
</feature>
<sequence length="164" mass="17014">MSEQTAAERGRRLLIVHGLDLARAAAVTPYAVGTPAVIDAVRAHGAAVLAAAERMTRDVAPGLVVSTERVAGHPAQMVVVGSHGGGGLRGLVLGSTGNWLVQHAHCRRGPAMRNTTAFAVGAATYFAGLGLGYSFSPAQTVRDLGRDPRRGRAHDARRRIAPGP</sequence>
<dbReference type="SUPFAM" id="SSF52402">
    <property type="entry name" value="Adenine nucleotide alpha hydrolases-like"/>
    <property type="match status" value="1"/>
</dbReference>